<evidence type="ECO:0000313" key="2">
    <source>
        <dbReference type="EMBL" id="CAB1428403.1"/>
    </source>
</evidence>
<protein>
    <submittedName>
        <fullName evidence="2">Uncharacterized protein</fullName>
    </submittedName>
</protein>
<organism evidence="2 3">
    <name type="scientific">Pleuronectes platessa</name>
    <name type="common">European plaice</name>
    <dbReference type="NCBI Taxonomy" id="8262"/>
    <lineage>
        <taxon>Eukaryota</taxon>
        <taxon>Metazoa</taxon>
        <taxon>Chordata</taxon>
        <taxon>Craniata</taxon>
        <taxon>Vertebrata</taxon>
        <taxon>Euteleostomi</taxon>
        <taxon>Actinopterygii</taxon>
        <taxon>Neopterygii</taxon>
        <taxon>Teleostei</taxon>
        <taxon>Neoteleostei</taxon>
        <taxon>Acanthomorphata</taxon>
        <taxon>Carangaria</taxon>
        <taxon>Pleuronectiformes</taxon>
        <taxon>Pleuronectoidei</taxon>
        <taxon>Pleuronectidae</taxon>
        <taxon>Pleuronectes</taxon>
    </lineage>
</organism>
<dbReference type="EMBL" id="CADEAL010001050">
    <property type="protein sequence ID" value="CAB1428403.1"/>
    <property type="molecule type" value="Genomic_DNA"/>
</dbReference>
<dbReference type="AlphaFoldDB" id="A0A9N7YJZ0"/>
<reference evidence="2" key="1">
    <citation type="submission" date="2020-03" db="EMBL/GenBank/DDBJ databases">
        <authorList>
            <person name="Weist P."/>
        </authorList>
    </citation>
    <scope>NUCLEOTIDE SEQUENCE</scope>
</reference>
<sequence>MFASRSRGGTRAAEATEAFPPISLTRNSLVNGAELCTCLQAIQGFGISPAPECHLGSVQPVLVQATSAANTFRPGDEVKVLSCRRRTFAGLNDQERGLLCRPVFSLRSVCSQPTHRTLPVFVLLCADSQPSATSRLWKPVSMETRKKNLSTQRRRANSRLSISDAGPAID</sequence>
<accession>A0A9N7YJZ0</accession>
<name>A0A9N7YJZ0_PLEPL</name>
<comment type="caution">
    <text evidence="2">The sequence shown here is derived from an EMBL/GenBank/DDBJ whole genome shotgun (WGS) entry which is preliminary data.</text>
</comment>
<evidence type="ECO:0000313" key="3">
    <source>
        <dbReference type="Proteomes" id="UP001153269"/>
    </source>
</evidence>
<evidence type="ECO:0000256" key="1">
    <source>
        <dbReference type="SAM" id="MobiDB-lite"/>
    </source>
</evidence>
<proteinExistence type="predicted"/>
<keyword evidence="3" id="KW-1185">Reference proteome</keyword>
<gene>
    <name evidence="2" type="ORF">PLEPLA_LOCUS16369</name>
</gene>
<dbReference type="Proteomes" id="UP001153269">
    <property type="component" value="Unassembled WGS sequence"/>
</dbReference>
<feature type="region of interest" description="Disordered" evidence="1">
    <location>
        <begin position="143"/>
        <end position="170"/>
    </location>
</feature>